<dbReference type="SMR" id="A0A7M7IQL0"/>
<evidence type="ECO:0000256" key="3">
    <source>
        <dbReference type="ARBA" id="ARBA00022729"/>
    </source>
</evidence>
<dbReference type="GO" id="GO:0008745">
    <property type="term" value="F:N-acetylmuramoyl-L-alanine amidase activity"/>
    <property type="evidence" value="ECO:0007669"/>
    <property type="project" value="InterPro"/>
</dbReference>
<dbReference type="EnsemblMetazoa" id="XM_016984652">
    <property type="protein sequence ID" value="XP_016840141"/>
    <property type="gene ID" value="LOC100119736"/>
</dbReference>
<evidence type="ECO:0000256" key="5">
    <source>
        <dbReference type="ARBA" id="ARBA00023157"/>
    </source>
</evidence>
<evidence type="ECO:0000259" key="8">
    <source>
        <dbReference type="SMART" id="SM00644"/>
    </source>
</evidence>
<dbReference type="CDD" id="cd06583">
    <property type="entry name" value="PGRP"/>
    <property type="match status" value="1"/>
</dbReference>
<dbReference type="PANTHER" id="PTHR11022:SF41">
    <property type="entry name" value="PEPTIDOGLYCAN-RECOGNITION PROTEIN LC-RELATED"/>
    <property type="match status" value="1"/>
</dbReference>
<proteinExistence type="inferred from homology"/>
<keyword evidence="4 6" id="KW-0391">Immunity</keyword>
<dbReference type="RefSeq" id="NP_001164439.1">
    <property type="nucleotide sequence ID" value="NM_001170968.1"/>
</dbReference>
<dbReference type="InterPro" id="IPR036505">
    <property type="entry name" value="Amidase/PGRP_sf"/>
</dbReference>
<dbReference type="Pfam" id="PF01510">
    <property type="entry name" value="Amidase_2"/>
    <property type="match status" value="1"/>
</dbReference>
<dbReference type="KEGG" id="nvi:100119736"/>
<dbReference type="Proteomes" id="UP000002358">
    <property type="component" value="Chromosome 1"/>
</dbReference>
<dbReference type="SMART" id="SM00644">
    <property type="entry name" value="Ami_2"/>
    <property type="match status" value="1"/>
</dbReference>
<feature type="domain" description="N-acetylmuramoyl-L-alanine amidase" evidence="8">
    <location>
        <begin position="54"/>
        <end position="192"/>
    </location>
</feature>
<comment type="similarity">
    <text evidence="1 6">Belongs to the N-acetylmuramoyl-L-alanine amidase 2 family.</text>
</comment>
<evidence type="ECO:0000256" key="1">
    <source>
        <dbReference type="ARBA" id="ARBA00007553"/>
    </source>
</evidence>
<evidence type="ECO:0000313" key="10">
    <source>
        <dbReference type="EnsemblMetazoa" id="XP_016840141"/>
    </source>
</evidence>
<evidence type="ECO:0000313" key="11">
    <source>
        <dbReference type="Proteomes" id="UP000002358"/>
    </source>
</evidence>
<dbReference type="PANTHER" id="PTHR11022">
    <property type="entry name" value="PEPTIDOGLYCAN RECOGNITION PROTEIN"/>
    <property type="match status" value="1"/>
</dbReference>
<keyword evidence="2 6" id="KW-0399">Innate immunity</keyword>
<dbReference type="EnsemblMetazoa" id="NM_001170968">
    <property type="protein sequence ID" value="NP_001164439"/>
    <property type="gene ID" value="LOC100119736"/>
</dbReference>
<dbReference type="GeneID" id="100119736"/>
<evidence type="ECO:0000256" key="6">
    <source>
        <dbReference type="PIRNR" id="PIRNR037945"/>
    </source>
</evidence>
<dbReference type="SUPFAM" id="SSF55846">
    <property type="entry name" value="N-acetylmuramoyl-L-alanine amidase-like"/>
    <property type="match status" value="1"/>
</dbReference>
<dbReference type="GO" id="GO:0045087">
    <property type="term" value="P:innate immune response"/>
    <property type="evidence" value="ECO:0007669"/>
    <property type="project" value="UniProtKB-KW"/>
</dbReference>
<evidence type="ECO:0000259" key="9">
    <source>
        <dbReference type="SMART" id="SM00701"/>
    </source>
</evidence>
<dbReference type="PIRSF" id="PIRSF037945">
    <property type="entry name" value="PGRPs"/>
    <property type="match status" value="1"/>
</dbReference>
<evidence type="ECO:0000256" key="4">
    <source>
        <dbReference type="ARBA" id="ARBA00022859"/>
    </source>
</evidence>
<dbReference type="InParanoid" id="A0A7M7IQL0"/>
<feature type="domain" description="Peptidoglycan recognition protein family" evidence="9">
    <location>
        <begin position="42"/>
        <end position="186"/>
    </location>
</feature>
<keyword evidence="3" id="KW-0732">Signal</keyword>
<dbReference type="GO" id="GO:0009253">
    <property type="term" value="P:peptidoglycan catabolic process"/>
    <property type="evidence" value="ECO:0007669"/>
    <property type="project" value="InterPro"/>
</dbReference>
<evidence type="ECO:0000256" key="2">
    <source>
        <dbReference type="ARBA" id="ARBA00022588"/>
    </source>
</evidence>
<accession>A0A7M7IQL0</accession>
<reference evidence="10" key="1">
    <citation type="submission" date="2021-01" db="UniProtKB">
        <authorList>
            <consortium name="EnsemblMetazoa"/>
        </authorList>
    </citation>
    <scope>IDENTIFICATION</scope>
</reference>
<keyword evidence="11" id="KW-1185">Reference proteome</keyword>
<dbReference type="RefSeq" id="XP_016840141.1">
    <property type="nucleotide sequence ID" value="XM_016984652.3"/>
</dbReference>
<dbReference type="InterPro" id="IPR006619">
    <property type="entry name" value="PGRP_domain_met/bac"/>
</dbReference>
<dbReference type="FunCoup" id="A0A7M7IQL0">
    <property type="interactions" value="54"/>
</dbReference>
<organism evidence="10 11">
    <name type="scientific">Nasonia vitripennis</name>
    <name type="common">Parasitic wasp</name>
    <dbReference type="NCBI Taxonomy" id="7425"/>
    <lineage>
        <taxon>Eukaryota</taxon>
        <taxon>Metazoa</taxon>
        <taxon>Ecdysozoa</taxon>
        <taxon>Arthropoda</taxon>
        <taxon>Hexapoda</taxon>
        <taxon>Insecta</taxon>
        <taxon>Pterygota</taxon>
        <taxon>Neoptera</taxon>
        <taxon>Endopterygota</taxon>
        <taxon>Hymenoptera</taxon>
        <taxon>Apocrita</taxon>
        <taxon>Proctotrupomorpha</taxon>
        <taxon>Chalcidoidea</taxon>
        <taxon>Pteromalidae</taxon>
        <taxon>Pteromalinae</taxon>
        <taxon>Nasonia</taxon>
    </lineage>
</organism>
<dbReference type="SMART" id="SM00701">
    <property type="entry name" value="PGRP"/>
    <property type="match status" value="1"/>
</dbReference>
<dbReference type="FunFam" id="3.40.80.10:FF:000001">
    <property type="entry name" value="Peptidoglycan recognition protein 1"/>
    <property type="match status" value="1"/>
</dbReference>
<feature type="disulfide bond" evidence="7">
    <location>
        <begin position="80"/>
        <end position="86"/>
    </location>
</feature>
<dbReference type="OrthoDB" id="10001926at2759"/>
<dbReference type="InterPro" id="IPR002502">
    <property type="entry name" value="Amidase_domain"/>
</dbReference>
<dbReference type="GO" id="GO:0008270">
    <property type="term" value="F:zinc ion binding"/>
    <property type="evidence" value="ECO:0007669"/>
    <property type="project" value="InterPro"/>
</dbReference>
<dbReference type="InterPro" id="IPR015510">
    <property type="entry name" value="PGRP"/>
</dbReference>
<evidence type="ECO:0000256" key="7">
    <source>
        <dbReference type="PIRSR" id="PIRSR037945-1"/>
    </source>
</evidence>
<keyword evidence="5" id="KW-1015">Disulfide bond</keyword>
<dbReference type="AlphaFoldDB" id="A0A7M7IQL0"/>
<dbReference type="GO" id="GO:0042834">
    <property type="term" value="F:peptidoglycan binding"/>
    <property type="evidence" value="ECO:0007669"/>
    <property type="project" value="InterPro"/>
</dbReference>
<protein>
    <recommendedName>
        <fullName evidence="6">Peptidoglycan-recognition protein</fullName>
    </recommendedName>
</protein>
<name>A0A7M7IQL0_NASVI</name>
<dbReference type="InterPro" id="IPR017331">
    <property type="entry name" value="Peptidoglycan_recognition"/>
</dbReference>
<sequence length="209" mass="23281">MNMESFTSSRFFLVGLLVAVSIFAIGFNIVTAQQEKSESNKLKFVTRAEWGAQSPVKPPNALVVSPAPYVIISHTASNFCYKISQCVLNVRVMQTFHIESKGWDDIGYSFIVGGDGNIYEGRGWDVQGAHTFNYNDKSIGISFIGTFNQARPTDAQLEAVQKLIQYGVESGKLSSDYKLLGHRQCVKTDSPGEVLYNIIKTWDHWSQTP</sequence>
<dbReference type="Gene3D" id="3.40.80.10">
    <property type="entry name" value="Peptidoglycan recognition protein-like"/>
    <property type="match status" value="1"/>
</dbReference>